<dbReference type="Gene3D" id="1.10.510.10">
    <property type="entry name" value="Transferase(Phosphotransferase) domain 1"/>
    <property type="match status" value="1"/>
</dbReference>
<feature type="region of interest" description="Disordered" evidence="8">
    <location>
        <begin position="211"/>
        <end position="234"/>
    </location>
</feature>
<dbReference type="FunFam" id="3.30.200.20:FF:000003">
    <property type="entry name" value="Non-specific serine/threonine protein kinase"/>
    <property type="match status" value="1"/>
</dbReference>
<feature type="compositionally biased region" description="Low complexity" evidence="8">
    <location>
        <begin position="667"/>
        <end position="676"/>
    </location>
</feature>
<dbReference type="InterPro" id="IPR008271">
    <property type="entry name" value="Ser/Thr_kinase_AS"/>
</dbReference>
<evidence type="ECO:0000256" key="4">
    <source>
        <dbReference type="ARBA" id="ARBA00022741"/>
    </source>
</evidence>
<evidence type="ECO:0000313" key="11">
    <source>
        <dbReference type="EMBL" id="CAE6407473.1"/>
    </source>
</evidence>
<dbReference type="GO" id="GO:0035556">
    <property type="term" value="P:intracellular signal transduction"/>
    <property type="evidence" value="ECO:0007669"/>
    <property type="project" value="TreeGrafter"/>
</dbReference>
<dbReference type="Pfam" id="PF08609">
    <property type="entry name" value="Fes1"/>
    <property type="match status" value="1"/>
</dbReference>
<accession>A0A8H3ABD6</accession>
<protein>
    <recommendedName>
        <fullName evidence="13">Non-specific serine/threonine protein kinase</fullName>
    </recommendedName>
</protein>
<feature type="compositionally biased region" description="Polar residues" evidence="8">
    <location>
        <begin position="782"/>
        <end position="795"/>
    </location>
</feature>
<dbReference type="EMBL" id="CAJMWX010000200">
    <property type="protein sequence ID" value="CAE6407473.1"/>
    <property type="molecule type" value="Genomic_DNA"/>
</dbReference>
<evidence type="ECO:0000256" key="8">
    <source>
        <dbReference type="SAM" id="MobiDB-lite"/>
    </source>
</evidence>
<evidence type="ECO:0008006" key="13">
    <source>
        <dbReference type="Google" id="ProtNLM"/>
    </source>
</evidence>
<feature type="region of interest" description="Disordered" evidence="8">
    <location>
        <begin position="1167"/>
        <end position="1237"/>
    </location>
</feature>
<dbReference type="FunFam" id="1.10.510.10:FF:000636">
    <property type="entry name" value="Non-specific serine/threonine protein kinase"/>
    <property type="match status" value="1"/>
</dbReference>
<keyword evidence="5" id="KW-0418">Kinase</keyword>
<feature type="region of interest" description="Disordered" evidence="8">
    <location>
        <begin position="659"/>
        <end position="907"/>
    </location>
</feature>
<feature type="compositionally biased region" description="Low complexity" evidence="8">
    <location>
        <begin position="832"/>
        <end position="841"/>
    </location>
</feature>
<dbReference type="GO" id="GO:0004674">
    <property type="term" value="F:protein serine/threonine kinase activity"/>
    <property type="evidence" value="ECO:0007669"/>
    <property type="project" value="UniProtKB-KW"/>
</dbReference>
<dbReference type="SUPFAM" id="SSF56112">
    <property type="entry name" value="Protein kinase-like (PK-like)"/>
    <property type="match status" value="1"/>
</dbReference>
<dbReference type="InterPro" id="IPR011989">
    <property type="entry name" value="ARM-like"/>
</dbReference>
<dbReference type="InterPro" id="IPR016024">
    <property type="entry name" value="ARM-type_fold"/>
</dbReference>
<dbReference type="SMART" id="SM00220">
    <property type="entry name" value="S_TKc"/>
    <property type="match status" value="1"/>
</dbReference>
<dbReference type="PANTHER" id="PTHR24346">
    <property type="entry name" value="MAP/MICROTUBULE AFFINITY-REGULATING KINASE"/>
    <property type="match status" value="1"/>
</dbReference>
<feature type="region of interest" description="Disordered" evidence="8">
    <location>
        <begin position="923"/>
        <end position="1133"/>
    </location>
</feature>
<evidence type="ECO:0000256" key="3">
    <source>
        <dbReference type="ARBA" id="ARBA00022679"/>
    </source>
</evidence>
<evidence type="ECO:0000256" key="5">
    <source>
        <dbReference type="ARBA" id="ARBA00022777"/>
    </source>
</evidence>
<feature type="compositionally biased region" description="Polar residues" evidence="8">
    <location>
        <begin position="677"/>
        <end position="688"/>
    </location>
</feature>
<comment type="similarity">
    <text evidence="1">Belongs to the FES1 family.</text>
</comment>
<dbReference type="PANTHER" id="PTHR24346:SF110">
    <property type="entry name" value="NON-SPECIFIC SERINE_THREONINE PROTEIN KINASE"/>
    <property type="match status" value="1"/>
</dbReference>
<dbReference type="PROSITE" id="PS00108">
    <property type="entry name" value="PROTEIN_KINASE_ST"/>
    <property type="match status" value="1"/>
</dbReference>
<keyword evidence="4 7" id="KW-0547">Nucleotide-binding</keyword>
<feature type="compositionally biased region" description="Low complexity" evidence="8">
    <location>
        <begin position="1101"/>
        <end position="1122"/>
    </location>
</feature>
<dbReference type="GO" id="GO:0005737">
    <property type="term" value="C:cytoplasm"/>
    <property type="evidence" value="ECO:0007669"/>
    <property type="project" value="TreeGrafter"/>
</dbReference>
<sequence length="1434" mass="154671">MESLLKWSLENTPADESHAPPTAERMKELDPAIIDMILGKSDAVVMKEKLAIARDESREEDERVEALDDFEMLVEQIDNANNLENLKMWEPLIELIRSPVPGVQRHAIWIAGTAVQNNSAAQNDFLKRDPLPYLLSLVTSNQVSGSTRSKVLYCLSGSLKHNVGAVRRLDELGGWETLKRTLQDPDITVRRKTAFLINTLLLQDISTSGSTAAALHSSDGPRMHGTDGPTPESTEGLVKKAVVDHKLIQALVQPPPYGPDGDGDATQDADYREKVLQTVDTFTSAGRLACSNRNEMECDYMSVGLTLNDDMDPEGSQGRRPASTAVERTRRASGSNKGGGFDVSQHPAAVAYQAAHPKRSIPRFGPYLLLQTLGEGEFGKVKLGLHATWGEEVAVKLIRRGNVENALRMSKVEREIEVLRKINHPNIVRLYDVIETDKYIGIVLEYASGGELFDHILAHRFLRERDACKLFAQLISGVSYIHQKKIVHRDLKLENLLLDRNRNVIITDFGFANRFEHRPDDLMQTSCGSPCYAAPELVISEGEYVGSAVDIWSCGVILYAMLAGYLPFDDDPNNPDGDNINLLYKYIVTTPLTFPDYVSEAARDLLGRMLVPDPKHRADLPTIMAHPWLQPYSAQFQLSVDQLEQQAIEQQHVKRMAYQRQIRKKQQQQQAQAGQATSSRATRAQSTRPAAPEDPSDLLYTSAASPSRRERAGASAIVLPTSTNTADSELLTVDGAQTQDAAPTERKNRAYRHTIQLEYDAATRDSAPPVPPVAPLMDRSEAPSSQKVTQDTSADIATPVPEPSKPRSSTNVRSVSASRAAPPSAFGMSNGARSASTSTAEARARAEDTGEVGRAVSTDAGRGGSIDANGRSLDFSMSEDGAHSLVPATDVPSVQVSQPPTSPVDEGDILAALAGGKARSVKYSTASTNGPNGANGSAKAPSVKVDAPQTGDAVRSPTVLTPVTTESTGLSTPALTEPSTSDAGNKPKTLAQTTTDSGTATPAKTPEPVLVPTPPTPVRNVSTTSSTGGSSTPRSKSARHTTKVEKPAEEEVGNTSVSSSKSRRKTLSLMVEPFQRPFRTRTPVEPAPERKDTQPQPPRSAPLAPAPAAAAPSVVPQTPAAQESTPAPATYKSNTERFLAERPPAGPASATGKAKRVMNWFRKRSLASGEPNTPAHVPAVALPPPSVPPVQATPTRSVTQPVLEPKHSGGMDSISTSKDQSSLQLPQPSTSTPVSIVKPSKPIVNRAGMRVHEGAVDQAMVTSGSPHDALSHAEAVLVEMGIAFTKESEWKFRCVRHKKRKGGISGSVGGLSAGVMGSAASNGVNNRGLPMPPPPSFGGAGGMLRGLLRRSSAQPGVPTESEAAQQQPTTEPIYGERTDDAQDEVRFFVELTRIDRLEDTYSIDVRRLKGNLRSYKFLYDNMRERCLPRLQTIN</sequence>
<evidence type="ECO:0000256" key="7">
    <source>
        <dbReference type="PROSITE-ProRule" id="PRU10141"/>
    </source>
</evidence>
<evidence type="ECO:0000256" key="2">
    <source>
        <dbReference type="ARBA" id="ARBA00022527"/>
    </source>
</evidence>
<feature type="compositionally biased region" description="Polar residues" evidence="8">
    <location>
        <begin position="958"/>
        <end position="983"/>
    </location>
</feature>
<feature type="region of interest" description="Disordered" evidence="8">
    <location>
        <begin position="309"/>
        <end position="342"/>
    </location>
</feature>
<dbReference type="PROSITE" id="PS50011">
    <property type="entry name" value="PROTEIN_KINASE_DOM"/>
    <property type="match status" value="1"/>
</dbReference>
<evidence type="ECO:0000259" key="10">
    <source>
        <dbReference type="PROSITE" id="PS50032"/>
    </source>
</evidence>
<organism evidence="11 12">
    <name type="scientific">Rhizoctonia solani</name>
    <dbReference type="NCBI Taxonomy" id="456999"/>
    <lineage>
        <taxon>Eukaryota</taxon>
        <taxon>Fungi</taxon>
        <taxon>Dikarya</taxon>
        <taxon>Basidiomycota</taxon>
        <taxon>Agaricomycotina</taxon>
        <taxon>Agaricomycetes</taxon>
        <taxon>Cantharellales</taxon>
        <taxon>Ceratobasidiaceae</taxon>
        <taxon>Rhizoctonia</taxon>
    </lineage>
</organism>
<gene>
    <name evidence="11" type="ORF">RDB_LOCUS8779</name>
</gene>
<evidence type="ECO:0000256" key="1">
    <source>
        <dbReference type="ARBA" id="ARBA00011045"/>
    </source>
</evidence>
<dbReference type="InterPro" id="IPR011009">
    <property type="entry name" value="Kinase-like_dom_sf"/>
</dbReference>
<keyword evidence="2" id="KW-0723">Serine/threonine-protein kinase</keyword>
<feature type="compositionally biased region" description="Polar residues" evidence="8">
    <location>
        <begin position="990"/>
        <end position="1002"/>
    </location>
</feature>
<reference evidence="11" key="1">
    <citation type="submission" date="2021-01" db="EMBL/GenBank/DDBJ databases">
        <authorList>
            <person name="Kaushik A."/>
        </authorList>
    </citation>
    <scope>NUCLEOTIDE SEQUENCE</scope>
    <source>
        <strain evidence="11">AG4-R118</strain>
    </source>
</reference>
<feature type="compositionally biased region" description="Low complexity" evidence="8">
    <location>
        <begin position="812"/>
        <end position="825"/>
    </location>
</feature>
<dbReference type="InterPro" id="IPR013918">
    <property type="entry name" value="Nucleotide_exch_fac_Fes1"/>
</dbReference>
<dbReference type="PROSITE" id="PS00107">
    <property type="entry name" value="PROTEIN_KINASE_ATP"/>
    <property type="match status" value="1"/>
</dbReference>
<proteinExistence type="inferred from homology"/>
<feature type="compositionally biased region" description="Low complexity" evidence="8">
    <location>
        <begin position="1220"/>
        <end position="1233"/>
    </location>
</feature>
<feature type="compositionally biased region" description="Polar residues" evidence="8">
    <location>
        <begin position="923"/>
        <end position="935"/>
    </location>
</feature>
<name>A0A8H3ABD6_9AGAM</name>
<dbReference type="InterPro" id="IPR000719">
    <property type="entry name" value="Prot_kinase_dom"/>
</dbReference>
<feature type="compositionally biased region" description="Low complexity" evidence="8">
    <location>
        <begin position="1018"/>
        <end position="1032"/>
    </location>
</feature>
<keyword evidence="3" id="KW-0808">Transferase</keyword>
<keyword evidence="6 7" id="KW-0067">ATP-binding</keyword>
<comment type="caution">
    <text evidence="11">The sequence shown here is derived from an EMBL/GenBank/DDBJ whole genome shotgun (WGS) entry which is preliminary data.</text>
</comment>
<feature type="region of interest" description="Disordered" evidence="8">
    <location>
        <begin position="1350"/>
        <end position="1375"/>
    </location>
</feature>
<feature type="compositionally biased region" description="Low complexity" evidence="8">
    <location>
        <begin position="889"/>
        <end position="899"/>
    </location>
</feature>
<evidence type="ECO:0000313" key="12">
    <source>
        <dbReference type="Proteomes" id="UP000663888"/>
    </source>
</evidence>
<dbReference type="Gene3D" id="1.25.10.10">
    <property type="entry name" value="Leucine-rich Repeat Variant"/>
    <property type="match status" value="1"/>
</dbReference>
<dbReference type="Pfam" id="PF00069">
    <property type="entry name" value="Pkinase"/>
    <property type="match status" value="1"/>
</dbReference>
<dbReference type="Gene3D" id="3.30.310.80">
    <property type="entry name" value="Kinase associated domain 1, KA1"/>
    <property type="match status" value="1"/>
</dbReference>
<dbReference type="GO" id="GO:0005524">
    <property type="term" value="F:ATP binding"/>
    <property type="evidence" value="ECO:0007669"/>
    <property type="project" value="UniProtKB-UniRule"/>
</dbReference>
<dbReference type="PROSITE" id="PS50032">
    <property type="entry name" value="KA1"/>
    <property type="match status" value="1"/>
</dbReference>
<dbReference type="Proteomes" id="UP000663888">
    <property type="component" value="Unassembled WGS sequence"/>
</dbReference>
<feature type="compositionally biased region" description="Polar residues" evidence="8">
    <location>
        <begin position="1123"/>
        <end position="1133"/>
    </location>
</feature>
<feature type="binding site" evidence="7">
    <location>
        <position position="396"/>
    </location>
    <ligand>
        <name>ATP</name>
        <dbReference type="ChEBI" id="CHEBI:30616"/>
    </ligand>
</feature>
<feature type="domain" description="Protein kinase" evidence="9">
    <location>
        <begin position="367"/>
        <end position="629"/>
    </location>
</feature>
<evidence type="ECO:0000256" key="6">
    <source>
        <dbReference type="ARBA" id="ARBA00022840"/>
    </source>
</evidence>
<dbReference type="InterPro" id="IPR001772">
    <property type="entry name" value="KA1_dom"/>
</dbReference>
<dbReference type="InterPro" id="IPR017441">
    <property type="entry name" value="Protein_kinase_ATP_BS"/>
</dbReference>
<feature type="domain" description="KA1" evidence="10">
    <location>
        <begin position="1378"/>
        <end position="1428"/>
    </location>
</feature>
<evidence type="ECO:0000259" key="9">
    <source>
        <dbReference type="PROSITE" id="PS50011"/>
    </source>
</evidence>
<dbReference type="SUPFAM" id="SSF48371">
    <property type="entry name" value="ARM repeat"/>
    <property type="match status" value="1"/>
</dbReference>